<dbReference type="InterPro" id="IPR028082">
    <property type="entry name" value="Peripla_BP_I"/>
</dbReference>
<evidence type="ECO:0000256" key="2">
    <source>
        <dbReference type="ARBA" id="ARBA00022448"/>
    </source>
</evidence>
<dbReference type="InterPro" id="IPR000709">
    <property type="entry name" value="Leu_Ile_Val-bd"/>
</dbReference>
<feature type="signal peptide" evidence="5">
    <location>
        <begin position="1"/>
        <end position="22"/>
    </location>
</feature>
<keyword evidence="3 5" id="KW-0732">Signal</keyword>
<sequence>MRPLPRTAMASGLAALALVAAACGGNDSPGSTGTTARAGEGASLKAVPGFDPAAGTIRVGIISALTGPGAPIGRPLTAGNEVFFNKVNAKGGVAGRYKIVFEERDSANDPQKSVAAYNELKGSVAMFAQLFGTPSTKAVLTSLKADRIVAAPASLDADWVREPNLLPIGAPYQIQAINTLTWYVTDGGGQGKKICSLAQDDAYGQAGVQGVDFAAEKNGFTVAKKQTFTLGKGGEGTAAVQGLKDAGCEAVFLVSLPSDTAALLGIAARTGFAPQWFGQSPSYIGALAASPLKDYLAQTFMVASEGTEWGDTSVPGMKDMIDDIAQLKPDQQPDYYFAFGYNQARAVVQVLEKAVALGDLSHAGIRKAMEQVGTLTFGGLTGDYVYGRAVDRVFPRETTLFKVDAGKPVGLAAVKKSFITEPAREFKIG</sequence>
<dbReference type="Gene3D" id="3.40.50.2300">
    <property type="match status" value="2"/>
</dbReference>
<dbReference type="InterPro" id="IPR028081">
    <property type="entry name" value="Leu-bd"/>
</dbReference>
<dbReference type="PANTHER" id="PTHR47235">
    <property type="entry name" value="BLR6548 PROTEIN"/>
    <property type="match status" value="1"/>
</dbReference>
<evidence type="ECO:0000313" key="7">
    <source>
        <dbReference type="EMBL" id="CAA9267828.1"/>
    </source>
</evidence>
<evidence type="ECO:0000256" key="5">
    <source>
        <dbReference type="SAM" id="SignalP"/>
    </source>
</evidence>
<accession>A0A6J4J4N9</accession>
<evidence type="ECO:0000259" key="6">
    <source>
        <dbReference type="Pfam" id="PF13458"/>
    </source>
</evidence>
<keyword evidence="2" id="KW-0813">Transport</keyword>
<comment type="similarity">
    <text evidence="1">Belongs to the leucine-binding protein family.</text>
</comment>
<dbReference type="SUPFAM" id="SSF53822">
    <property type="entry name" value="Periplasmic binding protein-like I"/>
    <property type="match status" value="1"/>
</dbReference>
<dbReference type="PRINTS" id="PR00337">
    <property type="entry name" value="LEUILEVALBP"/>
</dbReference>
<gene>
    <name evidence="7" type="ORF">AVDCRST_MAG76-3187</name>
</gene>
<evidence type="ECO:0000256" key="4">
    <source>
        <dbReference type="ARBA" id="ARBA00022970"/>
    </source>
</evidence>
<dbReference type="PANTHER" id="PTHR47235:SF1">
    <property type="entry name" value="BLR6548 PROTEIN"/>
    <property type="match status" value="1"/>
</dbReference>
<name>A0A6J4J4N9_9ACTN</name>
<feature type="chain" id="PRO_5027099096" description="Leucine-binding protein domain-containing protein" evidence="5">
    <location>
        <begin position="23"/>
        <end position="429"/>
    </location>
</feature>
<dbReference type="Pfam" id="PF13458">
    <property type="entry name" value="Peripla_BP_6"/>
    <property type="match status" value="1"/>
</dbReference>
<reference evidence="7" key="1">
    <citation type="submission" date="2020-02" db="EMBL/GenBank/DDBJ databases">
        <authorList>
            <person name="Meier V. D."/>
        </authorList>
    </citation>
    <scope>NUCLEOTIDE SEQUENCE</scope>
    <source>
        <strain evidence="7">AVDCRST_MAG76</strain>
    </source>
</reference>
<proteinExistence type="inferred from homology"/>
<dbReference type="PROSITE" id="PS51257">
    <property type="entry name" value="PROKAR_LIPOPROTEIN"/>
    <property type="match status" value="1"/>
</dbReference>
<dbReference type="EMBL" id="CADCSZ010000192">
    <property type="protein sequence ID" value="CAA9267828.1"/>
    <property type="molecule type" value="Genomic_DNA"/>
</dbReference>
<organism evidence="7">
    <name type="scientific">uncultured Acidimicrobiales bacterium</name>
    <dbReference type="NCBI Taxonomy" id="310071"/>
    <lineage>
        <taxon>Bacteria</taxon>
        <taxon>Bacillati</taxon>
        <taxon>Actinomycetota</taxon>
        <taxon>Acidimicrobiia</taxon>
        <taxon>Acidimicrobiales</taxon>
        <taxon>environmental samples</taxon>
    </lineage>
</organism>
<evidence type="ECO:0000256" key="3">
    <source>
        <dbReference type="ARBA" id="ARBA00022729"/>
    </source>
</evidence>
<feature type="domain" description="Leucine-binding protein" evidence="6">
    <location>
        <begin position="56"/>
        <end position="406"/>
    </location>
</feature>
<protein>
    <recommendedName>
        <fullName evidence="6">Leucine-binding protein domain-containing protein</fullName>
    </recommendedName>
</protein>
<keyword evidence="4" id="KW-0029">Amino-acid transport</keyword>
<dbReference type="AlphaFoldDB" id="A0A6J4J4N9"/>
<evidence type="ECO:0000256" key="1">
    <source>
        <dbReference type="ARBA" id="ARBA00010062"/>
    </source>
</evidence>
<dbReference type="GO" id="GO:0006865">
    <property type="term" value="P:amino acid transport"/>
    <property type="evidence" value="ECO:0007669"/>
    <property type="project" value="UniProtKB-KW"/>
</dbReference>